<proteinExistence type="predicted"/>
<feature type="transmembrane region" description="Helical" evidence="1">
    <location>
        <begin position="104"/>
        <end position="122"/>
    </location>
</feature>
<dbReference type="InterPro" id="IPR052524">
    <property type="entry name" value="MFS_Cyanate_Porter"/>
</dbReference>
<dbReference type="CDD" id="cd17339">
    <property type="entry name" value="MFS_NIMT_CynX_like"/>
    <property type="match status" value="1"/>
</dbReference>
<dbReference type="Gene3D" id="1.20.1250.20">
    <property type="entry name" value="MFS general substrate transporter like domains"/>
    <property type="match status" value="2"/>
</dbReference>
<feature type="transmembrane region" description="Helical" evidence="1">
    <location>
        <begin position="366"/>
        <end position="386"/>
    </location>
</feature>
<dbReference type="Pfam" id="PF07690">
    <property type="entry name" value="MFS_1"/>
    <property type="match status" value="1"/>
</dbReference>
<feature type="transmembrane region" description="Helical" evidence="1">
    <location>
        <begin position="81"/>
        <end position="98"/>
    </location>
</feature>
<dbReference type="GO" id="GO:0022857">
    <property type="term" value="F:transmembrane transporter activity"/>
    <property type="evidence" value="ECO:0007669"/>
    <property type="project" value="InterPro"/>
</dbReference>
<feature type="transmembrane region" description="Helical" evidence="1">
    <location>
        <begin position="331"/>
        <end position="354"/>
    </location>
</feature>
<accession>A0A100VU77</accession>
<evidence type="ECO:0008006" key="4">
    <source>
        <dbReference type="Google" id="ProtNLM"/>
    </source>
</evidence>
<organism evidence="2 3">
    <name type="scientific">Mycolicibacterium brisbanense</name>
    <dbReference type="NCBI Taxonomy" id="146020"/>
    <lineage>
        <taxon>Bacteria</taxon>
        <taxon>Bacillati</taxon>
        <taxon>Actinomycetota</taxon>
        <taxon>Actinomycetes</taxon>
        <taxon>Mycobacteriales</taxon>
        <taxon>Mycobacteriaceae</taxon>
        <taxon>Mycolicibacterium</taxon>
    </lineage>
</organism>
<dbReference type="InterPro" id="IPR011701">
    <property type="entry name" value="MFS"/>
</dbReference>
<feature type="transmembrane region" description="Helical" evidence="1">
    <location>
        <begin position="301"/>
        <end position="324"/>
    </location>
</feature>
<gene>
    <name evidence="2" type="ORF">RMCB_0027</name>
</gene>
<comment type="caution">
    <text evidence="2">The sequence shown here is derived from an EMBL/GenBank/DDBJ whole genome shotgun (WGS) entry which is preliminary data.</text>
</comment>
<evidence type="ECO:0000256" key="1">
    <source>
        <dbReference type="SAM" id="Phobius"/>
    </source>
</evidence>
<dbReference type="SUPFAM" id="SSF103473">
    <property type="entry name" value="MFS general substrate transporter"/>
    <property type="match status" value="1"/>
</dbReference>
<dbReference type="Proteomes" id="UP000069620">
    <property type="component" value="Unassembled WGS sequence"/>
</dbReference>
<evidence type="ECO:0000313" key="3">
    <source>
        <dbReference type="Proteomes" id="UP000069620"/>
    </source>
</evidence>
<dbReference type="STRING" id="146020.RMCB_0027"/>
<feature type="transmembrane region" description="Helical" evidence="1">
    <location>
        <begin position="48"/>
        <end position="69"/>
    </location>
</feature>
<feature type="transmembrane region" description="Helical" evidence="1">
    <location>
        <begin position="134"/>
        <end position="159"/>
    </location>
</feature>
<dbReference type="PANTHER" id="PTHR23523">
    <property type="match status" value="1"/>
</dbReference>
<feature type="transmembrane region" description="Helical" evidence="1">
    <location>
        <begin position="244"/>
        <end position="269"/>
    </location>
</feature>
<dbReference type="EMBL" id="BCSX01000001">
    <property type="protein sequence ID" value="GAS85931.1"/>
    <property type="molecule type" value="Genomic_DNA"/>
</dbReference>
<feature type="transmembrane region" description="Helical" evidence="1">
    <location>
        <begin position="171"/>
        <end position="190"/>
    </location>
</feature>
<feature type="transmembrane region" description="Helical" evidence="1">
    <location>
        <begin position="276"/>
        <end position="295"/>
    </location>
</feature>
<feature type="transmembrane region" description="Helical" evidence="1">
    <location>
        <begin position="210"/>
        <end position="232"/>
    </location>
</feature>
<dbReference type="InterPro" id="IPR036259">
    <property type="entry name" value="MFS_trans_sf"/>
</dbReference>
<dbReference type="OrthoDB" id="5317164at2"/>
<keyword evidence="1" id="KW-0812">Transmembrane</keyword>
<evidence type="ECO:0000313" key="2">
    <source>
        <dbReference type="EMBL" id="GAS85931.1"/>
    </source>
</evidence>
<name>A0A100VU77_9MYCO</name>
<keyword evidence="1" id="KW-0472">Membrane</keyword>
<keyword evidence="1" id="KW-1133">Transmembrane helix</keyword>
<sequence>MTAPAVRTGWETIGVLFGLIAVSLNQRPPLVAVGVLTTRIRDDTGLTASTISILTTLPLLCFGVVSACAARASARWGLNRTLVGALLILGCGIAVRALPSLTGLFIGTALAGAGIAVTNVLLPSAIKRDYPTRVGLMMGVYSLCLNGGAALAAGISVPITAALHDNWRAALAVWGLLTLAALASWIPRAIRPPTDTTAAYAGSRMWRSSLAWAVAGYMAVQSLIYYALIAWLPAIVHDAGNRESTAALCSAAMSATGMLTSLVVPVIAVRLSNQRPLVLASALGFGCGSTGLLLSPGRWETVWAILLGAGQGSGIGLALSLFVLRSHTAKAAAALSGMAQTVGYLTAAVGPLLVGAVHDGTGAWTVPTAILLICTLTVLLVGWPAAAARKVDGAE</sequence>
<reference evidence="3" key="1">
    <citation type="journal article" date="2016" name="Genome Announc.">
        <title>Draft Genome Sequences of Five Rapidly Growing Mycobacterium Species, M. thermoresistibile, M. fortuitum subsp. acetamidolyticum, M. canariasense, M. brisbanense, and M. novocastrense.</title>
        <authorList>
            <person name="Katahira K."/>
            <person name="Ogura Y."/>
            <person name="Gotoh Y."/>
            <person name="Hayashi T."/>
        </authorList>
    </citation>
    <scope>NUCLEOTIDE SEQUENCE [LARGE SCALE GENOMIC DNA]</scope>
    <source>
        <strain evidence="3">JCM15654</strain>
    </source>
</reference>
<dbReference type="AlphaFoldDB" id="A0A100VU77"/>
<dbReference type="RefSeq" id="WP_062827135.1">
    <property type="nucleotide sequence ID" value="NZ_BCSX01000001.1"/>
</dbReference>
<dbReference type="PANTHER" id="PTHR23523:SF2">
    <property type="entry name" value="2-NITROIMIDAZOLE TRANSPORTER"/>
    <property type="match status" value="1"/>
</dbReference>
<protein>
    <recommendedName>
        <fullName evidence="4">MFS transporter</fullName>
    </recommendedName>
</protein>
<keyword evidence="3" id="KW-1185">Reference proteome</keyword>
<reference evidence="3" key="2">
    <citation type="submission" date="2016-02" db="EMBL/GenBank/DDBJ databases">
        <title>Draft genome sequence of five rapidly growing Mycobacterium species.</title>
        <authorList>
            <person name="Katahira K."/>
            <person name="Gotou Y."/>
            <person name="Iida K."/>
            <person name="Ogura Y."/>
            <person name="Hayashi T."/>
        </authorList>
    </citation>
    <scope>NUCLEOTIDE SEQUENCE [LARGE SCALE GENOMIC DNA]</scope>
    <source>
        <strain evidence="3">JCM15654</strain>
    </source>
</reference>